<accession>D6CUT6</accession>
<evidence type="ECO:0000256" key="1">
    <source>
        <dbReference type="ARBA" id="ARBA00001957"/>
    </source>
</evidence>
<feature type="domain" description="Carrier" evidence="5">
    <location>
        <begin position="1551"/>
        <end position="1628"/>
    </location>
</feature>
<feature type="region of interest" description="Disordered" evidence="4">
    <location>
        <begin position="1628"/>
        <end position="1652"/>
    </location>
</feature>
<dbReference type="GO" id="GO:0043041">
    <property type="term" value="P:amino acid activation for nonribosomal peptide biosynthetic process"/>
    <property type="evidence" value="ECO:0007669"/>
    <property type="project" value="TreeGrafter"/>
</dbReference>
<dbReference type="SUPFAM" id="SSF47336">
    <property type="entry name" value="ACP-like"/>
    <property type="match status" value="2"/>
</dbReference>
<dbReference type="InterPro" id="IPR000873">
    <property type="entry name" value="AMP-dep_synth/lig_dom"/>
</dbReference>
<keyword evidence="6" id="KW-0436">Ligase</keyword>
<dbReference type="Gene3D" id="3.30.300.30">
    <property type="match status" value="1"/>
</dbReference>
<dbReference type="EMBL" id="CTRI01000030">
    <property type="protein sequence ID" value="CQR38982.1"/>
    <property type="molecule type" value="Genomic_DNA"/>
</dbReference>
<dbReference type="Pfam" id="PF00550">
    <property type="entry name" value="PP-binding"/>
    <property type="match status" value="2"/>
</dbReference>
<dbReference type="FunFam" id="3.30.300.30:FF:000010">
    <property type="entry name" value="Enterobactin synthetase component F"/>
    <property type="match status" value="1"/>
</dbReference>
<reference evidence="7 9" key="4">
    <citation type="submission" date="2015-03" db="EMBL/GenBank/DDBJ databases">
        <authorList>
            <person name="Regsiter A."/>
            <person name="william w."/>
        </authorList>
    </citation>
    <scope>NUCLEOTIDE SEQUENCE [LARGE SCALE GENOMIC DNA]</scope>
    <source>
        <strain evidence="7 9">CB1</strain>
    </source>
</reference>
<dbReference type="InterPro" id="IPR006162">
    <property type="entry name" value="Ppantetheine_attach_site"/>
</dbReference>
<dbReference type="Pfam" id="PF00668">
    <property type="entry name" value="Condensation"/>
    <property type="match status" value="2"/>
</dbReference>
<dbReference type="InterPro" id="IPR010071">
    <property type="entry name" value="AA_adenyl_dom"/>
</dbReference>
<dbReference type="PANTHER" id="PTHR45527">
    <property type="entry name" value="NONRIBOSOMAL PEPTIDE SYNTHETASE"/>
    <property type="match status" value="1"/>
</dbReference>
<gene>
    <name evidence="6" type="ordered locus">THI_2426</name>
    <name evidence="7" type="ORF">THICB1_80107</name>
</gene>
<evidence type="ECO:0000313" key="7">
    <source>
        <dbReference type="EMBL" id="CQR38982.1"/>
    </source>
</evidence>
<organism evidence="6 8">
    <name type="scientific">Thiomonas arsenitoxydans (strain DSM 22701 / CIP 110005 / 3As)</name>
    <dbReference type="NCBI Taxonomy" id="426114"/>
    <lineage>
        <taxon>Bacteria</taxon>
        <taxon>Pseudomonadati</taxon>
        <taxon>Pseudomonadota</taxon>
        <taxon>Betaproteobacteria</taxon>
        <taxon>Burkholderiales</taxon>
        <taxon>Thiomonas</taxon>
    </lineage>
</organism>
<dbReference type="InterPro" id="IPR025110">
    <property type="entry name" value="AMP-bd_C"/>
</dbReference>
<dbReference type="InterPro" id="IPR020845">
    <property type="entry name" value="AMP-binding_CS"/>
</dbReference>
<evidence type="ECO:0000256" key="3">
    <source>
        <dbReference type="ARBA" id="ARBA00022553"/>
    </source>
</evidence>
<dbReference type="GO" id="GO:0031177">
    <property type="term" value="F:phosphopantetheine binding"/>
    <property type="evidence" value="ECO:0007669"/>
    <property type="project" value="InterPro"/>
</dbReference>
<dbReference type="Gene3D" id="1.10.1200.10">
    <property type="entry name" value="ACP-like"/>
    <property type="match status" value="2"/>
</dbReference>
<dbReference type="InterPro" id="IPR001242">
    <property type="entry name" value="Condensation_dom"/>
</dbReference>
<feature type="domain" description="Carrier" evidence="5">
    <location>
        <begin position="990"/>
        <end position="1065"/>
    </location>
</feature>
<evidence type="ECO:0000256" key="4">
    <source>
        <dbReference type="SAM" id="MobiDB-lite"/>
    </source>
</evidence>
<dbReference type="InterPro" id="IPR020806">
    <property type="entry name" value="PKS_PP-bd"/>
</dbReference>
<dbReference type="Gene3D" id="3.40.50.980">
    <property type="match status" value="2"/>
</dbReference>
<keyword evidence="9" id="KW-1185">Reference proteome</keyword>
<keyword evidence="3" id="KW-0597">Phosphoprotein</keyword>
<dbReference type="Pfam" id="PF00501">
    <property type="entry name" value="AMP-binding"/>
    <property type="match status" value="1"/>
</dbReference>
<dbReference type="EC" id="5.1.1.11" evidence="6"/>
<dbReference type="FunFam" id="3.40.50.980:FF:000001">
    <property type="entry name" value="Non-ribosomal peptide synthetase"/>
    <property type="match status" value="1"/>
</dbReference>
<evidence type="ECO:0000313" key="8">
    <source>
        <dbReference type="Proteomes" id="UP000002372"/>
    </source>
</evidence>
<dbReference type="KEGG" id="thi:THI_2426"/>
<dbReference type="InterPro" id="IPR023213">
    <property type="entry name" value="CAT-like_dom_sf"/>
</dbReference>
<dbReference type="CDD" id="cd19531">
    <property type="entry name" value="LCL_NRPS-like"/>
    <property type="match status" value="2"/>
</dbReference>
<dbReference type="GO" id="GO:0009366">
    <property type="term" value="C:enterobactin synthetase complex"/>
    <property type="evidence" value="ECO:0007669"/>
    <property type="project" value="TreeGrafter"/>
</dbReference>
<dbReference type="InterPro" id="IPR009081">
    <property type="entry name" value="PP-bd_ACP"/>
</dbReference>
<dbReference type="Pfam" id="PF13193">
    <property type="entry name" value="AMP-binding_C"/>
    <property type="match status" value="1"/>
</dbReference>
<dbReference type="EMBL" id="FP475956">
    <property type="protein sequence ID" value="CAZ89055.1"/>
    <property type="molecule type" value="Genomic_DNA"/>
</dbReference>
<dbReference type="HOGENOM" id="CLU_000022_2_10_4"/>
<dbReference type="GO" id="GO:0047462">
    <property type="term" value="F:phenylalanine racemase (ATP-hydrolyzing) activity"/>
    <property type="evidence" value="ECO:0007669"/>
    <property type="project" value="UniProtKB-EC"/>
</dbReference>
<evidence type="ECO:0000256" key="2">
    <source>
        <dbReference type="ARBA" id="ARBA00022450"/>
    </source>
</evidence>
<dbReference type="CDD" id="cd12116">
    <property type="entry name" value="A_NRPS_Ta1_like"/>
    <property type="match status" value="1"/>
</dbReference>
<evidence type="ECO:0000313" key="6">
    <source>
        <dbReference type="EMBL" id="CAZ89055.1"/>
    </source>
</evidence>
<comment type="cofactor">
    <cofactor evidence="1">
        <name>pantetheine 4'-phosphate</name>
        <dbReference type="ChEBI" id="CHEBI:47942"/>
    </cofactor>
</comment>
<dbReference type="SUPFAM" id="SSF52777">
    <property type="entry name" value="CoA-dependent acyltransferases"/>
    <property type="match status" value="4"/>
</dbReference>
<dbReference type="GO" id="GO:0005829">
    <property type="term" value="C:cytosol"/>
    <property type="evidence" value="ECO:0007669"/>
    <property type="project" value="TreeGrafter"/>
</dbReference>
<dbReference type="Proteomes" id="UP000078599">
    <property type="component" value="Unassembled WGS sequence"/>
</dbReference>
<keyword evidence="2" id="KW-0596">Phosphopantetheine</keyword>
<dbReference type="InterPro" id="IPR045851">
    <property type="entry name" value="AMP-bd_C_sf"/>
</dbReference>
<keyword evidence="6" id="KW-0413">Isomerase</keyword>
<feature type="region of interest" description="Disordered" evidence="4">
    <location>
        <begin position="1528"/>
        <end position="1548"/>
    </location>
</feature>
<sequence>MDTPNANATAVDYDPFADAEPVARVAPTTEAQREIWLACQLGGDATLAYNESITLHLRGAVDLPALSAAVRALPDRHDALRATLSADGEQLLIAERLNLDIPLNDLRGLTSEQGDDALKQAAAQAVATPFDLQQGPLFRARLLRLGDDHIALLLSAHHIVCDGWSFGVLVDEIGALYSARKGEAPEPEAPASFASFAQALSARQGTAEHQADEAYWLNRYASIPAVLELPCDHPRPATRAFASKRIDHVLPANVVSAVRQLGAKSGASLFSTLLCSFGALLQRLSGNDEVVVGVPAAGQTLPGFETVVGHGVNLLPLRLMPDAAAPLAQSLPAVQSAVLDAFEHQHYTFGTLLQKLLIERDPSRVPLAPVMFNLDQAIDLRSFGDLQVKVASNPRQAENFELFVNAVPLADGGLQLECQYATTLFDEATVRRWLASYQALLTHLCAAPDKALGAIDIVTDADRQQLAQLNATSSPLPPGLLLHQLLHAQATRTPDATAQICGASPMSYAQLWAQAHRVAHTLRARGVQRGSRVGLCLPRDADMLPALLGVLVAGAGYVPLDPSFPTSRLADMAEDADLALLIAKSTSADALPWPRAQSLWLDGDASEVTAQPDATPAADAQRDATPESLAYMIYTSGSTGKPKGVMLPHRAVVNFLLAVAQRPGLTSGDMLLAVTTLSFDIAVLELLLPLAVGATVLLASREQAADGFALRDLLQAHPVTALQATPSTWRLLFSAGWEGQSKLKALVGGEPLPADLATQLQRSCGAVWNMYGPTETTVWSTCWPVQDSAAGIAIGTPLANTQVWVLDPRGNLCPVGVPGEIHIGGASVALGYWQREALTADRFVPDPFSTEPGTHLYRTGDRGRWRNDGQLEHLGRLDFQVKLRGFRIELGDIETHLTNHPEVAQAVAMVREDTPGDARLVAYVVPRSAQVELDPAQLRKHLQQDLPAYMIPQHIVALQTLPLLPNGKIDRKRLPSPTTGGGPVEAVRRLPQTPTQKRVAAVMEQVLRLPGLALDDDFFSLGGHSLLAAQLAARLREQTGLDVQMRTVFDAPSIDGLSRWIDTHAQDDSAKVEAIAHRSEQTVAPASLQQGRIWFLEQLDPGLPTYNTPSAHRLRGALDVVALERVLNAMVARQASLRTVIVEQDGAPLQVVAPELTVKLGEIHDLSALPPADREVELMKRLQARSAEVFDLSELPLFKLGLYRLAEDDHVLFFMPHHIIWDGWSFDLIYDEMAALYPAFAEGRAPDLAPLPVTYGDYAAWQRRWLETPDLQRQLGYWRDQLTPLPAPLNLPADRPRPKRMTGGGDTFWFSHPADWFASLRQFALQQNATPYMVLLSAFAALLWRQSGQTDLVIGTPVRGRPTVELEKVMGFFVNALPLRIRPDPTQSFASLLRQVREVVLAAFAAPDAPLEQMLHFSSVQRDDSRNPIYQAFFSYQDVRQRNTHWGTLEQENLKVYQPAAAEDVRLWFLNTPSGVMGGLTYNTDVFEAPRVAAWMAQYSQLLVDAIAHPETALADLPALRGTVSVSSPASTASPVASPRAPAAAAPAADRLQTETERQLAALWAELLATPHIEPDDNFFDLGGHSLLVMQAVSRMEKLTGKRLGPRHYVFDSLRQIALEYDKTEQAAPSGKKSLFQRLFGKETSSSTHSAN</sequence>
<feature type="compositionally biased region" description="Polar residues" evidence="4">
    <location>
        <begin position="1643"/>
        <end position="1652"/>
    </location>
</feature>
<evidence type="ECO:0000313" key="9">
    <source>
        <dbReference type="Proteomes" id="UP000078599"/>
    </source>
</evidence>
<dbReference type="NCBIfam" id="TIGR01733">
    <property type="entry name" value="AA-adenyl-dom"/>
    <property type="match status" value="1"/>
</dbReference>
<reference key="1">
    <citation type="submission" date="2009-07" db="EMBL/GenBank/DDBJ databases">
        <authorList>
            <person name="Genoscope - CEA"/>
        </authorList>
    </citation>
    <scope>NUCLEOTIDE SEQUENCE</scope>
    <source>
        <strain>3As</strain>
    </source>
</reference>
<protein>
    <submittedName>
        <fullName evidence="6">AMP-dependent synthetase and ligase</fullName>
        <ecNumber evidence="6">5.1.1.11</ecNumber>
    </submittedName>
</protein>
<dbReference type="Gene3D" id="3.30.559.10">
    <property type="entry name" value="Chloramphenicol acetyltransferase-like domain"/>
    <property type="match status" value="2"/>
</dbReference>
<dbReference type="InterPro" id="IPR036736">
    <property type="entry name" value="ACP-like_sf"/>
</dbReference>
<dbReference type="PROSITE" id="PS00455">
    <property type="entry name" value="AMP_BINDING"/>
    <property type="match status" value="1"/>
</dbReference>
<reference evidence="8" key="2">
    <citation type="journal article" date="2010" name="PLoS Genet.">
        <title>Structure, function, and evolution of the Thiomonas spp. genome.</title>
        <authorList>
            <person name="Arsene-Ploetze F."/>
            <person name="Koechler S."/>
            <person name="Marchal M."/>
            <person name="Coppee J.Y."/>
            <person name="Chandler M."/>
            <person name="Bonnefoy V."/>
            <person name="Brochier-Armanet C."/>
            <person name="Barakat M."/>
            <person name="Barbe V."/>
            <person name="Battaglia-Brunet F."/>
            <person name="Bruneel O."/>
            <person name="Bryan C.G."/>
            <person name="Cleiss-Arnold J."/>
            <person name="Cruveiller S."/>
            <person name="Erhardt M."/>
            <person name="Heinrich-Salmeron A."/>
            <person name="Hommais F."/>
            <person name="Joulian C."/>
            <person name="Krin E."/>
            <person name="Lieutaud A."/>
            <person name="Lievremont D."/>
            <person name="Michel C."/>
            <person name="Muller D."/>
            <person name="Ortet P."/>
            <person name="Proux C."/>
            <person name="Siguier P."/>
            <person name="Roche D."/>
            <person name="Rouy Z."/>
            <person name="Salvignol G."/>
            <person name="Slyemi D."/>
            <person name="Talla E."/>
            <person name="Weiss S."/>
            <person name="Weissenbach J."/>
            <person name="Medigue C."/>
            <person name="Bertin P.N."/>
        </authorList>
    </citation>
    <scope>NUCLEOTIDE SEQUENCE [LARGE SCALE GENOMIC DNA]</scope>
    <source>
        <strain evidence="8">DSM 22701 / CIP 110005 / 3As</strain>
    </source>
</reference>
<reference evidence="6" key="3">
    <citation type="submission" date="2010-07" db="EMBL/GenBank/DDBJ databases">
        <authorList>
            <person name="Genoscope - CEA"/>
        </authorList>
    </citation>
    <scope>NUCLEOTIDE SEQUENCE</scope>
    <source>
        <strain evidence="6">3As</strain>
    </source>
</reference>
<name>D6CUT6_THIA3</name>
<dbReference type="FunFam" id="3.40.50.12780:FF:000012">
    <property type="entry name" value="Non-ribosomal peptide synthetase"/>
    <property type="match status" value="1"/>
</dbReference>
<proteinExistence type="predicted"/>
<dbReference type="GO" id="GO:0047527">
    <property type="term" value="F:2,3-dihydroxybenzoate-serine ligase activity"/>
    <property type="evidence" value="ECO:0007669"/>
    <property type="project" value="TreeGrafter"/>
</dbReference>
<dbReference type="GO" id="GO:0009239">
    <property type="term" value="P:enterobactin biosynthetic process"/>
    <property type="evidence" value="ECO:0007669"/>
    <property type="project" value="TreeGrafter"/>
</dbReference>
<dbReference type="OrthoDB" id="6297021at2"/>
<dbReference type="SUPFAM" id="SSF56801">
    <property type="entry name" value="Acetyl-CoA synthetase-like"/>
    <property type="match status" value="1"/>
</dbReference>
<dbReference type="eggNOG" id="COG1020">
    <property type="taxonomic scope" value="Bacteria"/>
</dbReference>
<dbReference type="Gene3D" id="3.30.559.30">
    <property type="entry name" value="Nonribosomal peptide synthetase, condensation domain"/>
    <property type="match status" value="2"/>
</dbReference>
<dbReference type="RefSeq" id="WP_013106346.1">
    <property type="nucleotide sequence ID" value="NC_014145.1"/>
</dbReference>
<dbReference type="SMART" id="SM00823">
    <property type="entry name" value="PKS_PP"/>
    <property type="match status" value="2"/>
</dbReference>
<evidence type="ECO:0000259" key="5">
    <source>
        <dbReference type="PROSITE" id="PS50075"/>
    </source>
</evidence>
<dbReference type="Gene3D" id="2.30.38.10">
    <property type="entry name" value="Luciferase, Domain 3"/>
    <property type="match status" value="1"/>
</dbReference>
<dbReference type="PANTHER" id="PTHR45527:SF1">
    <property type="entry name" value="FATTY ACID SYNTHASE"/>
    <property type="match status" value="1"/>
</dbReference>
<dbReference type="PROSITE" id="PS50075">
    <property type="entry name" value="CARRIER"/>
    <property type="match status" value="2"/>
</dbReference>
<dbReference type="Proteomes" id="UP000002372">
    <property type="component" value="Chromosome"/>
</dbReference>
<dbReference type="PROSITE" id="PS00012">
    <property type="entry name" value="PHOSPHOPANTETHEINE"/>
    <property type="match status" value="2"/>
</dbReference>